<dbReference type="Pfam" id="PF01138">
    <property type="entry name" value="RNase_PH"/>
    <property type="match status" value="1"/>
</dbReference>
<dbReference type="EMBL" id="BABT02000025">
    <property type="protein sequence ID" value="GAA93934.1"/>
    <property type="molecule type" value="Genomic_DNA"/>
</dbReference>
<evidence type="ECO:0000256" key="1">
    <source>
        <dbReference type="ARBA" id="ARBA00004123"/>
    </source>
</evidence>
<comment type="similarity">
    <text evidence="2">Belongs to the RNase PH family.</text>
</comment>
<comment type="subcellular location">
    <subcellularLocation>
        <location evidence="1">Nucleus</location>
    </subcellularLocation>
</comment>
<evidence type="ECO:0000256" key="3">
    <source>
        <dbReference type="ARBA" id="ARBA00022552"/>
    </source>
</evidence>
<dbReference type="eggNOG" id="KOG1069">
    <property type="taxonomic scope" value="Eukaryota"/>
</dbReference>
<keyword evidence="4" id="KW-0271">Exosome</keyword>
<dbReference type="GO" id="GO:0006364">
    <property type="term" value="P:rRNA processing"/>
    <property type="evidence" value="ECO:0007669"/>
    <property type="project" value="UniProtKB-KW"/>
</dbReference>
<dbReference type="OMA" id="LLWTNYT"/>
<feature type="domain" description="Exoribonuclease phosphorolytic" evidence="6">
    <location>
        <begin position="12"/>
        <end position="161"/>
    </location>
</feature>
<dbReference type="GO" id="GO:0005730">
    <property type="term" value="C:nucleolus"/>
    <property type="evidence" value="ECO:0007669"/>
    <property type="project" value="TreeGrafter"/>
</dbReference>
<evidence type="ECO:0000256" key="2">
    <source>
        <dbReference type="ARBA" id="ARBA00006678"/>
    </source>
</evidence>
<dbReference type="GO" id="GO:0071051">
    <property type="term" value="P:poly(A)-dependent snoRNA 3'-end processing"/>
    <property type="evidence" value="ECO:0007669"/>
    <property type="project" value="TreeGrafter"/>
</dbReference>
<gene>
    <name evidence="7" type="primary">Mo00580</name>
    <name evidence="7" type="ORF">E5Q_00580</name>
</gene>
<dbReference type="InParanoid" id="G7DT55"/>
<evidence type="ECO:0000256" key="5">
    <source>
        <dbReference type="ARBA" id="ARBA00023242"/>
    </source>
</evidence>
<evidence type="ECO:0000313" key="8">
    <source>
        <dbReference type="Proteomes" id="UP000009131"/>
    </source>
</evidence>
<dbReference type="OrthoDB" id="27298at2759"/>
<dbReference type="InterPro" id="IPR050080">
    <property type="entry name" value="RNase_PH"/>
</dbReference>
<dbReference type="HOGENOM" id="CLU_1138245_0_0_1"/>
<keyword evidence="8" id="KW-1185">Reference proteome</keyword>
<dbReference type="AlphaFoldDB" id="G7DT55"/>
<name>G7DT55_MIXOS</name>
<reference evidence="7 8" key="2">
    <citation type="journal article" date="2012" name="Open Biol.">
        <title>Characteristics of nucleosomes and linker DNA regions on the genome of the basidiomycete Mixia osmundae revealed by mono- and dinucleosome mapping.</title>
        <authorList>
            <person name="Nishida H."/>
            <person name="Kondo S."/>
            <person name="Matsumoto T."/>
            <person name="Suzuki Y."/>
            <person name="Yoshikawa H."/>
            <person name="Taylor T.D."/>
            <person name="Sugiyama J."/>
        </authorList>
    </citation>
    <scope>NUCLEOTIDE SEQUENCE [LARGE SCALE GENOMIC DNA]</scope>
    <source>
        <strain evidence="8">CBS 9802 / IAM 14324 / JCM 22182 / KY 12970</strain>
    </source>
</reference>
<dbReference type="GO" id="GO:0000177">
    <property type="term" value="C:cytoplasmic exosome (RNase complex)"/>
    <property type="evidence" value="ECO:0007669"/>
    <property type="project" value="TreeGrafter"/>
</dbReference>
<dbReference type="PANTHER" id="PTHR11953">
    <property type="entry name" value="EXOSOME COMPLEX COMPONENT"/>
    <property type="match status" value="1"/>
</dbReference>
<dbReference type="SUPFAM" id="SSF54211">
    <property type="entry name" value="Ribosomal protein S5 domain 2-like"/>
    <property type="match status" value="1"/>
</dbReference>
<dbReference type="InterPro" id="IPR001247">
    <property type="entry name" value="ExoRNase_PH_dom1"/>
</dbReference>
<organism evidence="7 8">
    <name type="scientific">Mixia osmundae (strain CBS 9802 / IAM 14324 / JCM 22182 / KY 12970)</name>
    <dbReference type="NCBI Taxonomy" id="764103"/>
    <lineage>
        <taxon>Eukaryota</taxon>
        <taxon>Fungi</taxon>
        <taxon>Dikarya</taxon>
        <taxon>Basidiomycota</taxon>
        <taxon>Pucciniomycotina</taxon>
        <taxon>Mixiomycetes</taxon>
        <taxon>Mixiales</taxon>
        <taxon>Mixiaceae</taxon>
        <taxon>Mixia</taxon>
    </lineage>
</organism>
<evidence type="ECO:0000313" key="7">
    <source>
        <dbReference type="EMBL" id="GAA93934.1"/>
    </source>
</evidence>
<dbReference type="GO" id="GO:0071028">
    <property type="term" value="P:nuclear mRNA surveillance"/>
    <property type="evidence" value="ECO:0007669"/>
    <property type="project" value="TreeGrafter"/>
</dbReference>
<dbReference type="GO" id="GO:0016075">
    <property type="term" value="P:rRNA catabolic process"/>
    <property type="evidence" value="ECO:0007669"/>
    <property type="project" value="TreeGrafter"/>
</dbReference>
<keyword evidence="5" id="KW-0539">Nucleus</keyword>
<dbReference type="Proteomes" id="UP000009131">
    <property type="component" value="Unassembled WGS sequence"/>
</dbReference>
<proteinExistence type="inferred from homology"/>
<reference evidence="7 8" key="1">
    <citation type="journal article" date="2011" name="J. Gen. Appl. Microbiol.">
        <title>Draft genome sequencing of the enigmatic basidiomycete Mixia osmundae.</title>
        <authorList>
            <person name="Nishida H."/>
            <person name="Nagatsuka Y."/>
            <person name="Sugiyama J."/>
        </authorList>
    </citation>
    <scope>NUCLEOTIDE SEQUENCE [LARGE SCALE GENOMIC DNA]</scope>
    <source>
        <strain evidence="8">CBS 9802 / IAM 14324 / JCM 22182 / KY 12970</strain>
    </source>
</reference>
<keyword evidence="3" id="KW-0698">rRNA processing</keyword>
<dbReference type="PANTHER" id="PTHR11953:SF1">
    <property type="entry name" value="EXOSOME COMPLEX COMPONENT RRP46"/>
    <property type="match status" value="1"/>
</dbReference>
<dbReference type="GO" id="GO:0003723">
    <property type="term" value="F:RNA binding"/>
    <property type="evidence" value="ECO:0007669"/>
    <property type="project" value="TreeGrafter"/>
</dbReference>
<dbReference type="InterPro" id="IPR027408">
    <property type="entry name" value="PNPase/RNase_PH_dom_sf"/>
</dbReference>
<comment type="caution">
    <text evidence="7">The sequence shown here is derived from an EMBL/GenBank/DDBJ whole genome shotgun (WGS) entry which is preliminary data.</text>
</comment>
<protein>
    <recommendedName>
        <fullName evidence="6">Exoribonuclease phosphorolytic domain-containing protein</fullName>
    </recommendedName>
</protein>
<dbReference type="GO" id="GO:0034475">
    <property type="term" value="P:U4 snRNA 3'-end processing"/>
    <property type="evidence" value="ECO:0007669"/>
    <property type="project" value="TreeGrafter"/>
</dbReference>
<dbReference type="GO" id="GO:0000176">
    <property type="term" value="C:nuclear exosome (RNase complex)"/>
    <property type="evidence" value="ECO:0007669"/>
    <property type="project" value="TreeGrafter"/>
</dbReference>
<dbReference type="InterPro" id="IPR020568">
    <property type="entry name" value="Ribosomal_Su5_D2-typ_SF"/>
</dbReference>
<evidence type="ECO:0000259" key="6">
    <source>
        <dbReference type="Pfam" id="PF01138"/>
    </source>
</evidence>
<dbReference type="RefSeq" id="XP_014571315.1">
    <property type="nucleotide sequence ID" value="XM_014715829.1"/>
</dbReference>
<evidence type="ECO:0000256" key="4">
    <source>
        <dbReference type="ARBA" id="ARBA00022835"/>
    </source>
</evidence>
<dbReference type="Gene3D" id="3.30.230.70">
    <property type="entry name" value="GHMP Kinase, N-terminal domain"/>
    <property type="match status" value="1"/>
</dbReference>
<sequence length="244" mass="25754">MRREDGRSLDAIRSLRISLGQLSKSDGSASFSFGQVSVLAAVRGPQEVSLKRELADRAALEITVLPVRGLPGPAAKAVASMITPVLVSLLLLHAHPRSLLQLTLQTTSLPSSRFSKAFRTYRPDEVLEYEHADDEKGGPLLDSAVEKAAAFNASMLSLLHASSVGMRGTAFAVALALLPESALQADQATLGTVIPDASDDVMQEETARDRVWAIATAPASGARRESSACVSSLVAVQRKSSAGH</sequence>
<accession>G7DT55</accession>
<dbReference type="STRING" id="764103.G7DT55"/>